<dbReference type="Proteomes" id="UP000295788">
    <property type="component" value="Unassembled WGS sequence"/>
</dbReference>
<organism evidence="2 3">
    <name type="scientific">Tepidibacillus fermentans</name>
    <dbReference type="NCBI Taxonomy" id="1281767"/>
    <lineage>
        <taxon>Bacteria</taxon>
        <taxon>Bacillati</taxon>
        <taxon>Bacillota</taxon>
        <taxon>Bacilli</taxon>
        <taxon>Bacillales</taxon>
        <taxon>Bacillaceae</taxon>
        <taxon>Tepidibacillus</taxon>
    </lineage>
</organism>
<comment type="caution">
    <text evidence="2">The sequence shown here is derived from an EMBL/GenBank/DDBJ whole genome shotgun (WGS) entry which is preliminary data.</text>
</comment>
<evidence type="ECO:0000313" key="2">
    <source>
        <dbReference type="EMBL" id="TCS83703.1"/>
    </source>
</evidence>
<feature type="transmembrane region" description="Helical" evidence="1">
    <location>
        <begin position="54"/>
        <end position="72"/>
    </location>
</feature>
<name>A0A4R3KLI0_9BACI</name>
<sequence length="81" mass="9653">MKYDCIFKNTVDIVDMVVIVTIVTYLWGSAFPFIKLSYPLLDIQLNETFEQLLFAGYRFFLASLITFLFMFIKERRVFFSI</sequence>
<evidence type="ECO:0000256" key="1">
    <source>
        <dbReference type="SAM" id="Phobius"/>
    </source>
</evidence>
<accession>A0A4R3KLI0</accession>
<gene>
    <name evidence="2" type="ORF">EDD72_10324</name>
</gene>
<dbReference type="AlphaFoldDB" id="A0A4R3KLI0"/>
<proteinExistence type="predicted"/>
<dbReference type="EMBL" id="SMAB01000003">
    <property type="protein sequence ID" value="TCS83703.1"/>
    <property type="molecule type" value="Genomic_DNA"/>
</dbReference>
<feature type="transmembrane region" description="Helical" evidence="1">
    <location>
        <begin position="12"/>
        <end position="34"/>
    </location>
</feature>
<keyword evidence="1" id="KW-0472">Membrane</keyword>
<keyword evidence="3" id="KW-1185">Reference proteome</keyword>
<protein>
    <recommendedName>
        <fullName evidence="4">EamA-like transporter family protein</fullName>
    </recommendedName>
</protein>
<keyword evidence="1" id="KW-0812">Transmembrane</keyword>
<reference evidence="2 3" key="1">
    <citation type="submission" date="2019-03" db="EMBL/GenBank/DDBJ databases">
        <title>Genomic Encyclopedia of Type Strains, Phase IV (KMG-IV): sequencing the most valuable type-strain genomes for metagenomic binning, comparative biology and taxonomic classification.</title>
        <authorList>
            <person name="Goeker M."/>
        </authorList>
    </citation>
    <scope>NUCLEOTIDE SEQUENCE [LARGE SCALE GENOMIC DNA]</scope>
    <source>
        <strain evidence="2 3">DSM 23802</strain>
    </source>
</reference>
<keyword evidence="1" id="KW-1133">Transmembrane helix</keyword>
<evidence type="ECO:0008006" key="4">
    <source>
        <dbReference type="Google" id="ProtNLM"/>
    </source>
</evidence>
<evidence type="ECO:0000313" key="3">
    <source>
        <dbReference type="Proteomes" id="UP000295788"/>
    </source>
</evidence>